<evidence type="ECO:0000256" key="4">
    <source>
        <dbReference type="ARBA" id="ARBA00066062"/>
    </source>
</evidence>
<comment type="similarity">
    <text evidence="5">Belongs to the serpin family.</text>
</comment>
<accession>E4XJ16</accession>
<dbReference type="Proteomes" id="UP000001307">
    <property type="component" value="Unassembled WGS sequence"/>
</dbReference>
<dbReference type="Gene3D" id="3.30.497.10">
    <property type="entry name" value="Antithrombin, subunit I, domain 2"/>
    <property type="match status" value="1"/>
</dbReference>
<reference evidence="7" key="1">
    <citation type="journal article" date="2010" name="Science">
        <title>Plasticity of animal genome architecture unmasked by rapid evolution of a pelagic tunicate.</title>
        <authorList>
            <person name="Denoeud F."/>
            <person name="Henriet S."/>
            <person name="Mungpakdee S."/>
            <person name="Aury J.M."/>
            <person name="Da Silva C."/>
            <person name="Brinkmann H."/>
            <person name="Mikhaleva J."/>
            <person name="Olsen L.C."/>
            <person name="Jubin C."/>
            <person name="Canestro C."/>
            <person name="Bouquet J.M."/>
            <person name="Danks G."/>
            <person name="Poulain J."/>
            <person name="Campsteijn C."/>
            <person name="Adamski M."/>
            <person name="Cross I."/>
            <person name="Yadetie F."/>
            <person name="Muffato M."/>
            <person name="Louis A."/>
            <person name="Butcher S."/>
            <person name="Tsagkogeorga G."/>
            <person name="Konrad A."/>
            <person name="Singh S."/>
            <person name="Jensen M.F."/>
            <person name="Cong E.H."/>
            <person name="Eikeseth-Otteraa H."/>
            <person name="Noel B."/>
            <person name="Anthouard V."/>
            <person name="Porcel B.M."/>
            <person name="Kachouri-Lafond R."/>
            <person name="Nishino A."/>
            <person name="Ugolini M."/>
            <person name="Chourrout P."/>
            <person name="Nishida H."/>
            <person name="Aasland R."/>
            <person name="Huzurbazar S."/>
            <person name="Westhof E."/>
            <person name="Delsuc F."/>
            <person name="Lehrach H."/>
            <person name="Reinhardt R."/>
            <person name="Weissenbach J."/>
            <person name="Roy S.W."/>
            <person name="Artiguenave F."/>
            <person name="Postlethwait J.H."/>
            <person name="Manak J.R."/>
            <person name="Thompson E.M."/>
            <person name="Jaillon O."/>
            <person name="Du Pasquier L."/>
            <person name="Boudinot P."/>
            <person name="Liberles D.A."/>
            <person name="Volff J.N."/>
            <person name="Philippe H."/>
            <person name="Lenhard B."/>
            <person name="Roest Crollius H."/>
            <person name="Wincker P."/>
            <person name="Chourrout D."/>
        </authorList>
    </citation>
    <scope>NUCLEOTIDE SEQUENCE [LARGE SCALE GENOMIC DNA]</scope>
</reference>
<dbReference type="InterPro" id="IPR036186">
    <property type="entry name" value="Serpin_sf"/>
</dbReference>
<dbReference type="InterPro" id="IPR042178">
    <property type="entry name" value="Serpin_sf_1"/>
</dbReference>
<dbReference type="SUPFAM" id="SSF56574">
    <property type="entry name" value="Serpins"/>
    <property type="match status" value="1"/>
</dbReference>
<dbReference type="InParanoid" id="E4XJ16"/>
<dbReference type="GO" id="GO:0004867">
    <property type="term" value="F:serine-type endopeptidase inhibitor activity"/>
    <property type="evidence" value="ECO:0007669"/>
    <property type="project" value="InterPro"/>
</dbReference>
<protein>
    <recommendedName>
        <fullName evidence="1">Plasminogen activator inhibitor 1</fullName>
    </recommendedName>
    <alternativeName>
        <fullName evidence="2">Endothelial plasminogen activator inhibitor</fullName>
    </alternativeName>
    <alternativeName>
        <fullName evidence="3">Serpin E1</fullName>
    </alternativeName>
</protein>
<proteinExistence type="inferred from homology"/>
<evidence type="ECO:0000313" key="8">
    <source>
        <dbReference type="Proteomes" id="UP000001307"/>
    </source>
</evidence>
<evidence type="ECO:0000313" key="7">
    <source>
        <dbReference type="EMBL" id="CBY10459.1"/>
    </source>
</evidence>
<keyword evidence="8" id="KW-1185">Reference proteome</keyword>
<dbReference type="SMART" id="SM00093">
    <property type="entry name" value="SERPIN"/>
    <property type="match status" value="1"/>
</dbReference>
<evidence type="ECO:0000256" key="2">
    <source>
        <dbReference type="ARBA" id="ARBA00041825"/>
    </source>
</evidence>
<dbReference type="InterPro" id="IPR042185">
    <property type="entry name" value="Serpin_sf_2"/>
</dbReference>
<gene>
    <name evidence="7" type="ORF">GSOID_T00012597001</name>
</gene>
<dbReference type="AlphaFoldDB" id="E4XJ16"/>
<comment type="subunit">
    <text evidence="4">Forms a heterodimer with TMPRSS7. Interacts with VTN. Binds LRP1B; binding is followed by internalization and degradation. Interacts with PPP1CB. In complex with PLAU/uPA, interacts with PLAUR/uPAR. Interacts with SORL1 and LRP1, either alone or in complex with PLAU; these interactions are abolished in the presence of LRPAP1/RAP. The ternary complex composed of PLAUR-PLAU-PAI1 also interacts with SORL1. Interacts with PLAT/tPA. Also interacts with SORL1, when complexed to PLAT/tPA.</text>
</comment>
<dbReference type="GO" id="GO:0005615">
    <property type="term" value="C:extracellular space"/>
    <property type="evidence" value="ECO:0007669"/>
    <property type="project" value="InterPro"/>
</dbReference>
<dbReference type="CDD" id="cd00172">
    <property type="entry name" value="serpin"/>
    <property type="match status" value="1"/>
</dbReference>
<dbReference type="InterPro" id="IPR023796">
    <property type="entry name" value="Serpin_dom"/>
</dbReference>
<dbReference type="EMBL" id="FN653057">
    <property type="protein sequence ID" value="CBY10459.1"/>
    <property type="molecule type" value="Genomic_DNA"/>
</dbReference>
<dbReference type="OrthoDB" id="671595at2759"/>
<organism evidence="7">
    <name type="scientific">Oikopleura dioica</name>
    <name type="common">Tunicate</name>
    <dbReference type="NCBI Taxonomy" id="34765"/>
    <lineage>
        <taxon>Eukaryota</taxon>
        <taxon>Metazoa</taxon>
        <taxon>Chordata</taxon>
        <taxon>Tunicata</taxon>
        <taxon>Appendicularia</taxon>
        <taxon>Copelata</taxon>
        <taxon>Oikopleuridae</taxon>
        <taxon>Oikopleura</taxon>
    </lineage>
</organism>
<dbReference type="PROSITE" id="PS00284">
    <property type="entry name" value="SERPIN"/>
    <property type="match status" value="1"/>
</dbReference>
<name>E4XJ16_OIKDI</name>
<evidence type="ECO:0000256" key="1">
    <source>
        <dbReference type="ARBA" id="ARBA00040523"/>
    </source>
</evidence>
<dbReference type="PANTHER" id="PTHR11461">
    <property type="entry name" value="SERINE PROTEASE INHIBITOR, SERPIN"/>
    <property type="match status" value="1"/>
</dbReference>
<evidence type="ECO:0000256" key="3">
    <source>
        <dbReference type="ARBA" id="ARBA00043166"/>
    </source>
</evidence>
<dbReference type="InterPro" id="IPR000215">
    <property type="entry name" value="Serpin_fam"/>
</dbReference>
<dbReference type="Pfam" id="PF00079">
    <property type="entry name" value="Serpin"/>
    <property type="match status" value="1"/>
</dbReference>
<feature type="domain" description="Serpin" evidence="6">
    <location>
        <begin position="57"/>
        <end position="433"/>
    </location>
</feature>
<dbReference type="InterPro" id="IPR023795">
    <property type="entry name" value="Serpin_CS"/>
</dbReference>
<evidence type="ECO:0000256" key="5">
    <source>
        <dbReference type="RuleBase" id="RU000411"/>
    </source>
</evidence>
<evidence type="ECO:0000259" key="6">
    <source>
        <dbReference type="SMART" id="SM00093"/>
    </source>
</evidence>
<sequence>MKFSNSLLVASCLGEKYGKDERSRFGPQIEETRRCDLDKSMAPVISTFSHISNIIGPKLAQELAMESDLYSLENVMVSPVTMVVQLGLLHEGADGQTKAEIEEALKLPESGIIEAIEYLSNRFQCIDNVTMRNALFLDSSFPATAYFARRVQSTKSNVFKVDFAESPELSRAIINQWSAGPGRLGSTLPEGSVEESTSMLFLSSMDFNSKWAVKFDERVTIAPFYLPDGSRTSVEMMQTQTAMPFILNCNDYPNYQDCVNDDFVPTMITLPMEDPNIQLNIIVPNDQLPLHAIMTMSGMWLPYWRHLVDGKIDEILLNLPKVSTTTKTDLTKSYFDLGMTTISQPLIADFSRITDQQGLSVSTVFQENRLKWDIEGAFAGLQIGAVLKNGIAPSARGGRFSSLTEVTIDRPFVFAITDRATDTNLFLGIINNPKE</sequence>
<dbReference type="PANTHER" id="PTHR11461:SF49">
    <property type="entry name" value="PLASMINOGEN ACTIVATOR INHIBITOR 1"/>
    <property type="match status" value="1"/>
</dbReference>
<dbReference type="Gene3D" id="2.30.39.10">
    <property type="entry name" value="Alpha-1-antitrypsin, domain 1"/>
    <property type="match status" value="1"/>
</dbReference>